<sequence>MTRPLMSTTESPASWTTRAATNSSSSVSVPCCKGSHPSSTTCSFLSAICSSWTSEALATEFDLVSGGLGGESCPGILTSGLEVISITSDEMVEAMQETVDDNDRLYASCMQRDRRDLEPKRW</sequence>
<gene>
    <name evidence="2" type="ORF">BDP27DRAFT_1330352</name>
</gene>
<comment type="caution">
    <text evidence="2">The sequence shown here is derived from an EMBL/GenBank/DDBJ whole genome shotgun (WGS) entry which is preliminary data.</text>
</comment>
<name>A0A9P5PME6_9AGAR</name>
<evidence type="ECO:0000313" key="2">
    <source>
        <dbReference type="EMBL" id="KAF9066563.1"/>
    </source>
</evidence>
<protein>
    <submittedName>
        <fullName evidence="2">Uncharacterized protein</fullName>
    </submittedName>
</protein>
<reference evidence="2" key="1">
    <citation type="submission" date="2020-11" db="EMBL/GenBank/DDBJ databases">
        <authorList>
            <consortium name="DOE Joint Genome Institute"/>
            <person name="Ahrendt S."/>
            <person name="Riley R."/>
            <person name="Andreopoulos W."/>
            <person name="Labutti K."/>
            <person name="Pangilinan J."/>
            <person name="Ruiz-Duenas F.J."/>
            <person name="Barrasa J.M."/>
            <person name="Sanchez-Garcia M."/>
            <person name="Camarero S."/>
            <person name="Miyauchi S."/>
            <person name="Serrano A."/>
            <person name="Linde D."/>
            <person name="Babiker R."/>
            <person name="Drula E."/>
            <person name="Ayuso-Fernandez I."/>
            <person name="Pacheco R."/>
            <person name="Padilla G."/>
            <person name="Ferreira P."/>
            <person name="Barriuso J."/>
            <person name="Kellner H."/>
            <person name="Castanera R."/>
            <person name="Alfaro M."/>
            <person name="Ramirez L."/>
            <person name="Pisabarro A.G."/>
            <person name="Kuo A."/>
            <person name="Tritt A."/>
            <person name="Lipzen A."/>
            <person name="He G."/>
            <person name="Yan M."/>
            <person name="Ng V."/>
            <person name="Cullen D."/>
            <person name="Martin F."/>
            <person name="Rosso M.-N."/>
            <person name="Henrissat B."/>
            <person name="Hibbett D."/>
            <person name="Martinez A.T."/>
            <person name="Grigoriev I.V."/>
        </authorList>
    </citation>
    <scope>NUCLEOTIDE SEQUENCE</scope>
    <source>
        <strain evidence="2">AH 40177</strain>
    </source>
</reference>
<dbReference type="Proteomes" id="UP000772434">
    <property type="component" value="Unassembled WGS sequence"/>
</dbReference>
<dbReference type="EMBL" id="JADNRY010000085">
    <property type="protein sequence ID" value="KAF9066563.1"/>
    <property type="molecule type" value="Genomic_DNA"/>
</dbReference>
<evidence type="ECO:0000313" key="3">
    <source>
        <dbReference type="Proteomes" id="UP000772434"/>
    </source>
</evidence>
<dbReference type="AlphaFoldDB" id="A0A9P5PME6"/>
<proteinExistence type="predicted"/>
<evidence type="ECO:0000256" key="1">
    <source>
        <dbReference type="SAM" id="MobiDB-lite"/>
    </source>
</evidence>
<accession>A0A9P5PME6</accession>
<keyword evidence="3" id="KW-1185">Reference proteome</keyword>
<organism evidence="2 3">
    <name type="scientific">Rhodocollybia butyracea</name>
    <dbReference type="NCBI Taxonomy" id="206335"/>
    <lineage>
        <taxon>Eukaryota</taxon>
        <taxon>Fungi</taxon>
        <taxon>Dikarya</taxon>
        <taxon>Basidiomycota</taxon>
        <taxon>Agaricomycotina</taxon>
        <taxon>Agaricomycetes</taxon>
        <taxon>Agaricomycetidae</taxon>
        <taxon>Agaricales</taxon>
        <taxon>Marasmiineae</taxon>
        <taxon>Omphalotaceae</taxon>
        <taxon>Rhodocollybia</taxon>
    </lineage>
</organism>
<feature type="region of interest" description="Disordered" evidence="1">
    <location>
        <begin position="1"/>
        <end position="26"/>
    </location>
</feature>